<protein>
    <submittedName>
        <fullName evidence="2">Uncharacterized protein</fullName>
    </submittedName>
</protein>
<dbReference type="EMBL" id="CALOZG010000005">
    <property type="protein sequence ID" value="CAH4027888.1"/>
    <property type="molecule type" value="Genomic_DNA"/>
</dbReference>
<feature type="compositionally biased region" description="Acidic residues" evidence="1">
    <location>
        <begin position="186"/>
        <end position="216"/>
    </location>
</feature>
<evidence type="ECO:0000313" key="3">
    <source>
        <dbReference type="Proteomes" id="UP001152562"/>
    </source>
</evidence>
<comment type="caution">
    <text evidence="2">The sequence shown here is derived from an EMBL/GenBank/DDBJ whole genome shotgun (WGS) entry which is preliminary data.</text>
</comment>
<evidence type="ECO:0000256" key="1">
    <source>
        <dbReference type="SAM" id="MobiDB-lite"/>
    </source>
</evidence>
<feature type="compositionally biased region" description="Basic and acidic residues" evidence="1">
    <location>
        <begin position="172"/>
        <end position="185"/>
    </location>
</feature>
<dbReference type="Proteomes" id="UP001152562">
    <property type="component" value="Unassembled WGS sequence"/>
</dbReference>
<sequence>MQLSELLLDADVVDTFNTGTVLLNAKMERRTFGVFFAMTLLAHGFCLPSHIRMRRQESTSTDTTVSPLTVNDEDTTDKDAIIPIRDSAPVSVPIDPSDDDEDDLIPAPASSGGGSSIFSIFNLLGAILPSSSSASILLQNILRLIVDRLTPHIIVRRQINDIDNENNLKPTFQREENESDSRDSMDSEESDDDPNSNQELDSEMDSVEDEYDEPEGDGQGGGILGLLAGLSGGEDGQSDLGSLLATVSGIVANLSGDGIDLNALIASGIGLFVGLLSEGNENPGSVIASYFLTSLDTITGGGSTNNGAFFGNLLSKLIQGTSAALDPDASSEEHGEPQMKDSAGFFSSLLMALLGNMSKGSSGGSSHPWKRYLEIY</sequence>
<dbReference type="AlphaFoldDB" id="A0A9P0TFX2"/>
<feature type="compositionally biased region" description="Polar residues" evidence="1">
    <location>
        <begin position="58"/>
        <end position="69"/>
    </location>
</feature>
<keyword evidence="3" id="KW-1185">Reference proteome</keyword>
<proteinExistence type="predicted"/>
<feature type="region of interest" description="Disordered" evidence="1">
    <location>
        <begin position="56"/>
        <end position="109"/>
    </location>
</feature>
<name>A0A9P0TFX2_PIEBR</name>
<feature type="compositionally biased region" description="Low complexity" evidence="1">
    <location>
        <begin position="86"/>
        <end position="95"/>
    </location>
</feature>
<gene>
    <name evidence="2" type="ORF">PIBRA_LOCUS4941</name>
</gene>
<organism evidence="2 3">
    <name type="scientific">Pieris brassicae</name>
    <name type="common">White butterfly</name>
    <name type="synonym">Large white butterfly</name>
    <dbReference type="NCBI Taxonomy" id="7116"/>
    <lineage>
        <taxon>Eukaryota</taxon>
        <taxon>Metazoa</taxon>
        <taxon>Ecdysozoa</taxon>
        <taxon>Arthropoda</taxon>
        <taxon>Hexapoda</taxon>
        <taxon>Insecta</taxon>
        <taxon>Pterygota</taxon>
        <taxon>Neoptera</taxon>
        <taxon>Endopterygota</taxon>
        <taxon>Lepidoptera</taxon>
        <taxon>Glossata</taxon>
        <taxon>Ditrysia</taxon>
        <taxon>Papilionoidea</taxon>
        <taxon>Pieridae</taxon>
        <taxon>Pierinae</taxon>
        <taxon>Pieris</taxon>
    </lineage>
</organism>
<accession>A0A9P0TFX2</accession>
<feature type="region of interest" description="Disordered" evidence="1">
    <location>
        <begin position="166"/>
        <end position="224"/>
    </location>
</feature>
<reference evidence="2" key="1">
    <citation type="submission" date="2022-05" db="EMBL/GenBank/DDBJ databases">
        <authorList>
            <person name="Okamura Y."/>
        </authorList>
    </citation>
    <scope>NUCLEOTIDE SEQUENCE</scope>
</reference>
<evidence type="ECO:0000313" key="2">
    <source>
        <dbReference type="EMBL" id="CAH4027888.1"/>
    </source>
</evidence>